<evidence type="ECO:0000259" key="2">
    <source>
        <dbReference type="Pfam" id="PF05193"/>
    </source>
</evidence>
<dbReference type="AlphaFoldDB" id="A0A347WLB9"/>
<proteinExistence type="predicted"/>
<sequence>MQRKQYDLIQETLYSKTLPNGLQVLILPKADYHKVYGIFTTHFGSNIQKIRNRDTQELHEIPAGAAHFLEHKLFEGPDGEDAFQLFMHQGANANAFTNNHQTSYLFDGSFDISQNIEILLDFVQNPAFTPEGVAKEKGIITQEILMYLDQPISRGLQALMEHLYPNHPAGMDITGSVESVNATTYEALKLAYDTFYHPSQMVLVIVGQVDPEATMELIAHNQAGKTFQPTPFEGVFDPIEAPPLPPSHIEMAVAQPFVFAGLRMDAESLPSGQDRLRLELVSDIFLELLMGPSSPTFQAWLNDAIIDANFGFNIEMEPHTHHLLMYTTSMDAEATLKAWQSHLSQWQHSAHFTREAFAQVVRGTIGDHLQLLNSLEGIAYNLTDGALNHYDVLASLSLLKEISFDEVLAYGEQYIQAASWTSVTLQPKKS</sequence>
<dbReference type="InterPro" id="IPR011249">
    <property type="entry name" value="Metalloenz_LuxS/M16"/>
</dbReference>
<dbReference type="EMBL" id="CP023434">
    <property type="protein sequence ID" value="AXY25876.1"/>
    <property type="molecule type" value="Genomic_DNA"/>
</dbReference>
<dbReference type="Proteomes" id="UP000263232">
    <property type="component" value="Chromosome"/>
</dbReference>
<organism evidence="3 4">
    <name type="scientific">Suicoccus acidiformans</name>
    <dbReference type="NCBI Taxonomy" id="2036206"/>
    <lineage>
        <taxon>Bacteria</taxon>
        <taxon>Bacillati</taxon>
        <taxon>Bacillota</taxon>
        <taxon>Bacilli</taxon>
        <taxon>Lactobacillales</taxon>
        <taxon>Aerococcaceae</taxon>
        <taxon>Suicoccus</taxon>
    </lineage>
</organism>
<dbReference type="NCBIfam" id="NF047421">
    <property type="entry name" value="YfmH_fam"/>
    <property type="match status" value="1"/>
</dbReference>
<feature type="domain" description="Peptidase M16 C-terminal" evidence="2">
    <location>
        <begin position="184"/>
        <end position="359"/>
    </location>
</feature>
<accession>A0A347WLB9</accession>
<dbReference type="RefSeq" id="WP_118990776.1">
    <property type="nucleotide sequence ID" value="NZ_CP023434.1"/>
</dbReference>
<dbReference type="InterPro" id="IPR011765">
    <property type="entry name" value="Pept_M16_N"/>
</dbReference>
<dbReference type="KEGG" id="abae:CL176_07615"/>
<dbReference type="GO" id="GO:0046872">
    <property type="term" value="F:metal ion binding"/>
    <property type="evidence" value="ECO:0007669"/>
    <property type="project" value="InterPro"/>
</dbReference>
<feature type="domain" description="Peptidase M16 N-terminal" evidence="1">
    <location>
        <begin position="63"/>
        <end position="172"/>
    </location>
</feature>
<keyword evidence="4" id="KW-1185">Reference proteome</keyword>
<dbReference type="PANTHER" id="PTHR11851:SF134">
    <property type="entry name" value="ZINC-DEPENDENT PROTEASE"/>
    <property type="match status" value="1"/>
</dbReference>
<dbReference type="InterPro" id="IPR007863">
    <property type="entry name" value="Peptidase_M16_C"/>
</dbReference>
<dbReference type="SUPFAM" id="SSF63411">
    <property type="entry name" value="LuxS/MPP-like metallohydrolase"/>
    <property type="match status" value="2"/>
</dbReference>
<dbReference type="InterPro" id="IPR050361">
    <property type="entry name" value="MPP/UQCRC_Complex"/>
</dbReference>
<evidence type="ECO:0000313" key="4">
    <source>
        <dbReference type="Proteomes" id="UP000263232"/>
    </source>
</evidence>
<dbReference type="Pfam" id="PF00675">
    <property type="entry name" value="Peptidase_M16"/>
    <property type="match status" value="1"/>
</dbReference>
<dbReference type="PANTHER" id="PTHR11851">
    <property type="entry name" value="METALLOPROTEASE"/>
    <property type="match status" value="1"/>
</dbReference>
<evidence type="ECO:0000313" key="3">
    <source>
        <dbReference type="EMBL" id="AXY25876.1"/>
    </source>
</evidence>
<reference evidence="3 4" key="1">
    <citation type="submission" date="2017-09" db="EMBL/GenBank/DDBJ databases">
        <title>Complete genome sequence of Oxytococcus suis strain ZY16052.</title>
        <authorList>
            <person name="Li F."/>
        </authorList>
    </citation>
    <scope>NUCLEOTIDE SEQUENCE [LARGE SCALE GENOMIC DNA]</scope>
    <source>
        <strain evidence="3 4">ZY16052</strain>
    </source>
</reference>
<gene>
    <name evidence="3" type="ORF">CL176_07615</name>
</gene>
<protein>
    <submittedName>
        <fullName evidence="3">Peptidase M16</fullName>
    </submittedName>
</protein>
<dbReference type="Pfam" id="PF05193">
    <property type="entry name" value="Peptidase_M16_C"/>
    <property type="match status" value="1"/>
</dbReference>
<evidence type="ECO:0000259" key="1">
    <source>
        <dbReference type="Pfam" id="PF00675"/>
    </source>
</evidence>
<dbReference type="Gene3D" id="3.30.830.10">
    <property type="entry name" value="Metalloenzyme, LuxS/M16 peptidase-like"/>
    <property type="match status" value="2"/>
</dbReference>
<name>A0A347WLB9_9LACT</name>
<dbReference type="OrthoDB" id="9811314at2"/>